<protein>
    <submittedName>
        <fullName evidence="6">LysR family transcriptional regulator</fullName>
    </submittedName>
</protein>
<evidence type="ECO:0000259" key="5">
    <source>
        <dbReference type="PROSITE" id="PS50931"/>
    </source>
</evidence>
<dbReference type="PRINTS" id="PR00039">
    <property type="entry name" value="HTHLYSR"/>
</dbReference>
<organism evidence="6 7">
    <name type="scientific">Paenibacillus kyungheensis</name>
    <dbReference type="NCBI Taxonomy" id="1452732"/>
    <lineage>
        <taxon>Bacteria</taxon>
        <taxon>Bacillati</taxon>
        <taxon>Bacillota</taxon>
        <taxon>Bacilli</taxon>
        <taxon>Bacillales</taxon>
        <taxon>Paenibacillaceae</taxon>
        <taxon>Paenibacillus</taxon>
    </lineage>
</organism>
<dbReference type="InterPro" id="IPR050950">
    <property type="entry name" value="HTH-type_LysR_regulators"/>
</dbReference>
<dbReference type="Proteomes" id="UP001220509">
    <property type="component" value="Chromosome"/>
</dbReference>
<gene>
    <name evidence="6" type="ORF">PQ456_04290</name>
</gene>
<dbReference type="KEGG" id="pka:PQ456_04290"/>
<sequence>MSIHKFEVLLKVVELGSLTRAAEVLGFTQSGVSHIIHSLETEFGFPLLLRDRSGVRLTVNGEQVLQPITEIMNWNEQLKQTVTSIHGLESGTIRMGTFTSVSVHWLPGMIKYFQQEYPNIQFKLVEGDYQEIEDWISNGQIDCGFITIPSQASFEVIPLKQDRMLAIVPLDHPLSHLETFPLEQIANEPFIMPREGSDYDVRRLLSRFAITPDIKFSVGDDYAIIAMVENSLGISILPELVLQGRDHKVKMLELEYPSYRSLGLAVHSMKQASPATKRFLEYIREWVRREES</sequence>
<dbReference type="Gene3D" id="3.40.190.290">
    <property type="match status" value="1"/>
</dbReference>
<evidence type="ECO:0000256" key="2">
    <source>
        <dbReference type="ARBA" id="ARBA00023015"/>
    </source>
</evidence>
<dbReference type="AlphaFoldDB" id="A0AAX3M3B1"/>
<dbReference type="RefSeq" id="WP_273615020.1">
    <property type="nucleotide sequence ID" value="NZ_CP117416.1"/>
</dbReference>
<dbReference type="GO" id="GO:0005829">
    <property type="term" value="C:cytosol"/>
    <property type="evidence" value="ECO:0007669"/>
    <property type="project" value="TreeGrafter"/>
</dbReference>
<keyword evidence="2" id="KW-0805">Transcription regulation</keyword>
<reference evidence="6 7" key="1">
    <citation type="submission" date="2023-02" db="EMBL/GenBank/DDBJ databases">
        <title>Genome sequence of Paenibacillus kyungheensis KACC 18744.</title>
        <authorList>
            <person name="Kim S."/>
            <person name="Heo J."/>
            <person name="Kwon S.-W."/>
        </authorList>
    </citation>
    <scope>NUCLEOTIDE SEQUENCE [LARGE SCALE GENOMIC DNA]</scope>
    <source>
        <strain evidence="6 7">KACC 18744</strain>
    </source>
</reference>
<dbReference type="InterPro" id="IPR005119">
    <property type="entry name" value="LysR_subst-bd"/>
</dbReference>
<evidence type="ECO:0000256" key="1">
    <source>
        <dbReference type="ARBA" id="ARBA00009437"/>
    </source>
</evidence>
<dbReference type="SUPFAM" id="SSF46785">
    <property type="entry name" value="Winged helix' DNA-binding domain"/>
    <property type="match status" value="1"/>
</dbReference>
<keyword evidence="3" id="KW-0238">DNA-binding</keyword>
<feature type="domain" description="HTH lysR-type" evidence="5">
    <location>
        <begin position="1"/>
        <end position="58"/>
    </location>
</feature>
<evidence type="ECO:0000313" key="7">
    <source>
        <dbReference type="Proteomes" id="UP001220509"/>
    </source>
</evidence>
<evidence type="ECO:0000256" key="4">
    <source>
        <dbReference type="ARBA" id="ARBA00023163"/>
    </source>
</evidence>
<evidence type="ECO:0000313" key="6">
    <source>
        <dbReference type="EMBL" id="WCT56750.1"/>
    </source>
</evidence>
<name>A0AAX3M3B1_9BACL</name>
<dbReference type="InterPro" id="IPR000847">
    <property type="entry name" value="LysR_HTH_N"/>
</dbReference>
<dbReference type="PANTHER" id="PTHR30419">
    <property type="entry name" value="HTH-TYPE TRANSCRIPTIONAL REGULATOR YBHD"/>
    <property type="match status" value="1"/>
</dbReference>
<dbReference type="SUPFAM" id="SSF53850">
    <property type="entry name" value="Periplasmic binding protein-like II"/>
    <property type="match status" value="1"/>
</dbReference>
<comment type="similarity">
    <text evidence="1">Belongs to the LysR transcriptional regulatory family.</text>
</comment>
<dbReference type="CDD" id="cd05466">
    <property type="entry name" value="PBP2_LTTR_substrate"/>
    <property type="match status" value="1"/>
</dbReference>
<keyword evidence="7" id="KW-1185">Reference proteome</keyword>
<dbReference type="PANTHER" id="PTHR30419:SF24">
    <property type="entry name" value="HTH-TYPE TRANSCRIPTIONAL REGULATOR CZCR"/>
    <property type="match status" value="1"/>
</dbReference>
<keyword evidence="4" id="KW-0804">Transcription</keyword>
<dbReference type="Gene3D" id="1.10.10.10">
    <property type="entry name" value="Winged helix-like DNA-binding domain superfamily/Winged helix DNA-binding domain"/>
    <property type="match status" value="1"/>
</dbReference>
<dbReference type="Pfam" id="PF03466">
    <property type="entry name" value="LysR_substrate"/>
    <property type="match status" value="1"/>
</dbReference>
<dbReference type="GO" id="GO:0003677">
    <property type="term" value="F:DNA binding"/>
    <property type="evidence" value="ECO:0007669"/>
    <property type="project" value="UniProtKB-KW"/>
</dbReference>
<dbReference type="PROSITE" id="PS50931">
    <property type="entry name" value="HTH_LYSR"/>
    <property type="match status" value="1"/>
</dbReference>
<dbReference type="Pfam" id="PF00126">
    <property type="entry name" value="HTH_1"/>
    <property type="match status" value="1"/>
</dbReference>
<dbReference type="EMBL" id="CP117416">
    <property type="protein sequence ID" value="WCT56750.1"/>
    <property type="molecule type" value="Genomic_DNA"/>
</dbReference>
<evidence type="ECO:0000256" key="3">
    <source>
        <dbReference type="ARBA" id="ARBA00023125"/>
    </source>
</evidence>
<dbReference type="InterPro" id="IPR036390">
    <property type="entry name" value="WH_DNA-bd_sf"/>
</dbReference>
<dbReference type="InterPro" id="IPR036388">
    <property type="entry name" value="WH-like_DNA-bd_sf"/>
</dbReference>
<dbReference type="GO" id="GO:0003700">
    <property type="term" value="F:DNA-binding transcription factor activity"/>
    <property type="evidence" value="ECO:0007669"/>
    <property type="project" value="InterPro"/>
</dbReference>
<accession>A0AAX3M3B1</accession>
<proteinExistence type="inferred from homology"/>